<dbReference type="PANTHER" id="PTHR22683:SF41">
    <property type="entry name" value="DNA TRANSLOCASE FTSK"/>
    <property type="match status" value="1"/>
</dbReference>
<keyword evidence="11 15" id="KW-0472">Membrane</keyword>
<dbReference type="EMBL" id="CP036259">
    <property type="protein sequence ID" value="QDR80576.1"/>
    <property type="molecule type" value="Genomic_DNA"/>
</dbReference>
<proteinExistence type="inferred from homology"/>
<evidence type="ECO:0000256" key="5">
    <source>
        <dbReference type="ARBA" id="ARBA00022692"/>
    </source>
</evidence>
<dbReference type="SMART" id="SM00843">
    <property type="entry name" value="Ftsk_gamma"/>
    <property type="match status" value="1"/>
</dbReference>
<evidence type="ECO:0000313" key="17">
    <source>
        <dbReference type="EMBL" id="QDR80576.1"/>
    </source>
</evidence>
<sequence length="725" mass="78229">MPKWLAHLTPELRHELFGITMVTGGLLALVSLLGLNVGPLGLFVAKILRYTFGLGAVAVPLVLLIIGLKYIMVKSSIAYTVKFWGLLLLYFMALAIYHHIKIPVGQEILPDSLVSGGGFAGGMMLFSLRKLLGVHGSIIVLSALLLCSLLMATTWSLAETLVSAKEKAVESLVSAREAIAASTETIFQDAEEDAAERHPVFYDQQRDGKAEFSAAPVRESSSDFIKAEYSSPAELPAASPLAMVKPAAAGINPAYGLPPVSLLKKPNRIRLTRVPKEVADNARILEQTLDSFGVSAKVINTCQGPTVTRYELEPAPGVKVSKIVNLADDLSLKLASSGVRIEAPIPGKAAIGIEVPNKELSGVALREVLESDEFQRSSSGLTVALGKDIAGQPIVTDLAKMPHLLVAGATGSGKSVCINTLITSVLFKARPDEVKLVLIDPKMVELSNYNGIPHLLTPVVTDAKKAASALNWAVQEMERRYEVFATAGVRDISRYNELHPESRLPLILIIIDELADLMMVAPVDVEDAICRLAQKARAAGLHLVLATQRPSVDVITGTIKANVPSRISFAVSSQVDSRTILDMAGAEKLLGKGDMLFYPVGAAKPLRVQGAFIGDTEVEDLVAYIKAQAEPEYTEGITTVEAGSADKEEAAHYEDELLEEAVRMVLETGQASVSMLQRKFRIGYTRAARLIDTMEEMKIVGPNIGSKAREIIMNSEQVYSRYFKK</sequence>
<dbReference type="Proteomes" id="UP000320776">
    <property type="component" value="Chromosome"/>
</dbReference>
<keyword evidence="18" id="KW-1185">Reference proteome</keyword>
<keyword evidence="5 15" id="KW-0812">Transmembrane</keyword>
<dbReference type="InterPro" id="IPR018541">
    <property type="entry name" value="Ftsk_gamma"/>
</dbReference>
<dbReference type="Gene3D" id="3.40.50.300">
    <property type="entry name" value="P-loop containing nucleotide triphosphate hydrolases"/>
    <property type="match status" value="1"/>
</dbReference>
<dbReference type="InterPro" id="IPR002543">
    <property type="entry name" value="FtsK_dom"/>
</dbReference>
<dbReference type="GO" id="GO:0007059">
    <property type="term" value="P:chromosome segregation"/>
    <property type="evidence" value="ECO:0007669"/>
    <property type="project" value="UniProtKB-KW"/>
</dbReference>
<gene>
    <name evidence="17" type="primary">spoIIIE</name>
    <name evidence="17" type="ORF">SPTER_19050</name>
</gene>
<evidence type="ECO:0000256" key="7">
    <source>
        <dbReference type="ARBA" id="ARBA00022829"/>
    </source>
</evidence>
<dbReference type="InterPro" id="IPR027417">
    <property type="entry name" value="P-loop_NTPase"/>
</dbReference>
<keyword evidence="4" id="KW-0132">Cell division</keyword>
<keyword evidence="9 15" id="KW-1133">Transmembrane helix</keyword>
<protein>
    <submittedName>
        <fullName evidence="17">DNA translocase SpoIIIE</fullName>
    </submittedName>
</protein>
<evidence type="ECO:0000256" key="10">
    <source>
        <dbReference type="ARBA" id="ARBA00023125"/>
    </source>
</evidence>
<evidence type="ECO:0000256" key="2">
    <source>
        <dbReference type="ARBA" id="ARBA00006474"/>
    </source>
</evidence>
<dbReference type="GO" id="GO:0003677">
    <property type="term" value="F:DNA binding"/>
    <property type="evidence" value="ECO:0007669"/>
    <property type="project" value="UniProtKB-KW"/>
</dbReference>
<evidence type="ECO:0000256" key="9">
    <source>
        <dbReference type="ARBA" id="ARBA00022989"/>
    </source>
</evidence>
<dbReference type="GO" id="GO:0005524">
    <property type="term" value="F:ATP binding"/>
    <property type="evidence" value="ECO:0007669"/>
    <property type="project" value="UniProtKB-UniRule"/>
</dbReference>
<dbReference type="Pfam" id="PF01580">
    <property type="entry name" value="FtsK_SpoIIIE"/>
    <property type="match status" value="1"/>
</dbReference>
<dbReference type="Gene3D" id="3.30.980.40">
    <property type="match status" value="1"/>
</dbReference>
<keyword evidence="8 14" id="KW-0067">ATP-binding</keyword>
<keyword evidence="10" id="KW-0238">DNA-binding</keyword>
<reference evidence="17 18" key="1">
    <citation type="submission" date="2019-02" db="EMBL/GenBank/DDBJ databases">
        <title>Closed genome of Sporomusa termitida DSM 4440.</title>
        <authorList>
            <person name="Poehlein A."/>
            <person name="Daniel R."/>
        </authorList>
    </citation>
    <scope>NUCLEOTIDE SEQUENCE [LARGE SCALE GENOMIC DNA]</scope>
    <source>
        <strain evidence="17 18">DSM 4440</strain>
    </source>
</reference>
<keyword evidence="7" id="KW-0159">Chromosome partition</keyword>
<evidence type="ECO:0000313" key="18">
    <source>
        <dbReference type="Proteomes" id="UP000320776"/>
    </source>
</evidence>
<dbReference type="InterPro" id="IPR041027">
    <property type="entry name" value="FtsK_alpha"/>
</dbReference>
<feature type="transmembrane region" description="Helical" evidence="15">
    <location>
        <begin position="138"/>
        <end position="158"/>
    </location>
</feature>
<dbReference type="KEGG" id="sted:SPTER_19050"/>
<evidence type="ECO:0000256" key="13">
    <source>
        <dbReference type="ARBA" id="ARBA00024986"/>
    </source>
</evidence>
<dbReference type="Pfam" id="PF13491">
    <property type="entry name" value="FtsK_4TM"/>
    <property type="match status" value="1"/>
</dbReference>
<comment type="subcellular location">
    <subcellularLocation>
        <location evidence="1">Cell membrane</location>
        <topology evidence="1">Multi-pass membrane protein</topology>
    </subcellularLocation>
</comment>
<evidence type="ECO:0000256" key="6">
    <source>
        <dbReference type="ARBA" id="ARBA00022741"/>
    </source>
</evidence>
<keyword evidence="12" id="KW-0131">Cell cycle</keyword>
<keyword evidence="6 14" id="KW-0547">Nucleotide-binding</keyword>
<evidence type="ECO:0000256" key="1">
    <source>
        <dbReference type="ARBA" id="ARBA00004651"/>
    </source>
</evidence>
<evidence type="ECO:0000256" key="11">
    <source>
        <dbReference type="ARBA" id="ARBA00023136"/>
    </source>
</evidence>
<feature type="domain" description="FtsK" evidence="16">
    <location>
        <begin position="391"/>
        <end position="578"/>
    </location>
</feature>
<name>A0A517DTG3_9FIRM</name>
<comment type="similarity">
    <text evidence="2">Belongs to the FtsK/SpoIIIE/SftA family.</text>
</comment>
<dbReference type="PANTHER" id="PTHR22683">
    <property type="entry name" value="SPORULATION PROTEIN RELATED"/>
    <property type="match status" value="1"/>
</dbReference>
<evidence type="ECO:0000256" key="4">
    <source>
        <dbReference type="ARBA" id="ARBA00022618"/>
    </source>
</evidence>
<feature type="transmembrane region" description="Helical" evidence="15">
    <location>
        <begin position="47"/>
        <end position="71"/>
    </location>
</feature>
<dbReference type="InterPro" id="IPR036390">
    <property type="entry name" value="WH_DNA-bd_sf"/>
</dbReference>
<dbReference type="GO" id="GO:0005886">
    <property type="term" value="C:plasma membrane"/>
    <property type="evidence" value="ECO:0007669"/>
    <property type="project" value="UniProtKB-SubCell"/>
</dbReference>
<feature type="transmembrane region" description="Helical" evidence="15">
    <location>
        <begin position="83"/>
        <end position="100"/>
    </location>
</feature>
<dbReference type="GO" id="GO:0051301">
    <property type="term" value="P:cell division"/>
    <property type="evidence" value="ECO:0007669"/>
    <property type="project" value="UniProtKB-KW"/>
</dbReference>
<dbReference type="InterPro" id="IPR036388">
    <property type="entry name" value="WH-like_DNA-bd_sf"/>
</dbReference>
<dbReference type="CDD" id="cd01127">
    <property type="entry name" value="TrwB_TraG_TraD_VirD4"/>
    <property type="match status" value="1"/>
</dbReference>
<comment type="function">
    <text evidence="13">Essential cell division protein that coordinates cell division and chromosome segregation. The N-terminus is involved in assembly of the cell-division machinery. The C-terminus functions as a DNA motor that moves dsDNA in an ATP-dependent manner towards the dif recombination site, which is located within the replication terminus region. Required for activation of the Xer recombinase, allowing activation of chromosome unlinking by recombination.</text>
</comment>
<dbReference type="InterPro" id="IPR025199">
    <property type="entry name" value="FtsK_4TM"/>
</dbReference>
<dbReference type="SUPFAM" id="SSF52540">
    <property type="entry name" value="P-loop containing nucleoside triphosphate hydrolases"/>
    <property type="match status" value="1"/>
</dbReference>
<dbReference type="PROSITE" id="PS50901">
    <property type="entry name" value="FTSK"/>
    <property type="match status" value="1"/>
</dbReference>
<evidence type="ECO:0000256" key="8">
    <source>
        <dbReference type="ARBA" id="ARBA00022840"/>
    </source>
</evidence>
<evidence type="ECO:0000256" key="3">
    <source>
        <dbReference type="ARBA" id="ARBA00022475"/>
    </source>
</evidence>
<dbReference type="Pfam" id="PF09397">
    <property type="entry name" value="FtsK_gamma"/>
    <property type="match status" value="1"/>
</dbReference>
<dbReference type="AlphaFoldDB" id="A0A517DTG3"/>
<accession>A0A517DTG3</accession>
<evidence type="ECO:0000259" key="16">
    <source>
        <dbReference type="PROSITE" id="PS50901"/>
    </source>
</evidence>
<dbReference type="Gene3D" id="1.10.10.10">
    <property type="entry name" value="Winged helix-like DNA-binding domain superfamily/Winged helix DNA-binding domain"/>
    <property type="match status" value="1"/>
</dbReference>
<keyword evidence="3" id="KW-1003">Cell membrane</keyword>
<evidence type="ECO:0000256" key="14">
    <source>
        <dbReference type="PROSITE-ProRule" id="PRU00289"/>
    </source>
</evidence>
<organism evidence="17 18">
    <name type="scientific">Sporomusa termitida</name>
    <dbReference type="NCBI Taxonomy" id="2377"/>
    <lineage>
        <taxon>Bacteria</taxon>
        <taxon>Bacillati</taxon>
        <taxon>Bacillota</taxon>
        <taxon>Negativicutes</taxon>
        <taxon>Selenomonadales</taxon>
        <taxon>Sporomusaceae</taxon>
        <taxon>Sporomusa</taxon>
    </lineage>
</organism>
<dbReference type="SUPFAM" id="SSF46785">
    <property type="entry name" value="Winged helix' DNA-binding domain"/>
    <property type="match status" value="1"/>
</dbReference>
<evidence type="ECO:0000256" key="12">
    <source>
        <dbReference type="ARBA" id="ARBA00023306"/>
    </source>
</evidence>
<feature type="binding site" evidence="14">
    <location>
        <begin position="408"/>
        <end position="415"/>
    </location>
    <ligand>
        <name>ATP</name>
        <dbReference type="ChEBI" id="CHEBI:30616"/>
    </ligand>
</feature>
<evidence type="ECO:0000256" key="15">
    <source>
        <dbReference type="SAM" id="Phobius"/>
    </source>
</evidence>
<dbReference type="InterPro" id="IPR050206">
    <property type="entry name" value="FtsK/SpoIIIE/SftA"/>
</dbReference>
<dbReference type="Pfam" id="PF17854">
    <property type="entry name" value="FtsK_alpha"/>
    <property type="match status" value="1"/>
</dbReference>
<feature type="transmembrane region" description="Helical" evidence="15">
    <location>
        <begin position="16"/>
        <end position="35"/>
    </location>
</feature>